<dbReference type="InterPro" id="IPR027640">
    <property type="entry name" value="Kinesin-like_fam"/>
</dbReference>
<name>A0A8J5XIU1_DIALT</name>
<evidence type="ECO:0000256" key="2">
    <source>
        <dbReference type="ARBA" id="ARBA00022840"/>
    </source>
</evidence>
<evidence type="ECO:0000256" key="5">
    <source>
        <dbReference type="PROSITE-ProRule" id="PRU00283"/>
    </source>
</evidence>
<dbReference type="GO" id="GO:0003777">
    <property type="term" value="F:microtubule motor activity"/>
    <property type="evidence" value="ECO:0007669"/>
    <property type="project" value="InterPro"/>
</dbReference>
<gene>
    <name evidence="9" type="ORF">KFE25_012405</name>
</gene>
<feature type="domain" description="Kinesin motor" evidence="8">
    <location>
        <begin position="10"/>
        <end position="426"/>
    </location>
</feature>
<evidence type="ECO:0000259" key="8">
    <source>
        <dbReference type="PROSITE" id="PS50067"/>
    </source>
</evidence>
<feature type="compositionally biased region" description="Gly residues" evidence="7">
    <location>
        <begin position="837"/>
        <end position="849"/>
    </location>
</feature>
<feature type="binding site" evidence="5">
    <location>
        <begin position="82"/>
        <end position="89"/>
    </location>
    <ligand>
        <name>ATP</name>
        <dbReference type="ChEBI" id="CHEBI:30616"/>
    </ligand>
</feature>
<dbReference type="InterPro" id="IPR036961">
    <property type="entry name" value="Kinesin_motor_dom_sf"/>
</dbReference>
<dbReference type="Proteomes" id="UP000751190">
    <property type="component" value="Unassembled WGS sequence"/>
</dbReference>
<comment type="caution">
    <text evidence="9">The sequence shown here is derived from an EMBL/GenBank/DDBJ whole genome shotgun (WGS) entry which is preliminary data.</text>
</comment>
<dbReference type="InterPro" id="IPR001752">
    <property type="entry name" value="Kinesin_motor_dom"/>
</dbReference>
<dbReference type="PANTHER" id="PTHR47968">
    <property type="entry name" value="CENTROMERE PROTEIN E"/>
    <property type="match status" value="1"/>
</dbReference>
<dbReference type="InterPro" id="IPR019821">
    <property type="entry name" value="Kinesin_motor_CS"/>
</dbReference>
<dbReference type="GO" id="GO:0008017">
    <property type="term" value="F:microtubule binding"/>
    <property type="evidence" value="ECO:0007669"/>
    <property type="project" value="InterPro"/>
</dbReference>
<dbReference type="OrthoDB" id="3176171at2759"/>
<evidence type="ECO:0000313" key="10">
    <source>
        <dbReference type="Proteomes" id="UP000751190"/>
    </source>
</evidence>
<organism evidence="9 10">
    <name type="scientific">Diacronema lutheri</name>
    <name type="common">Unicellular marine alga</name>
    <name type="synonym">Monochrysis lutheri</name>
    <dbReference type="NCBI Taxonomy" id="2081491"/>
    <lineage>
        <taxon>Eukaryota</taxon>
        <taxon>Haptista</taxon>
        <taxon>Haptophyta</taxon>
        <taxon>Pavlovophyceae</taxon>
        <taxon>Pavlovales</taxon>
        <taxon>Pavlovaceae</taxon>
        <taxon>Diacronema</taxon>
    </lineage>
</organism>
<evidence type="ECO:0000256" key="7">
    <source>
        <dbReference type="SAM" id="MobiDB-lite"/>
    </source>
</evidence>
<protein>
    <recommendedName>
        <fullName evidence="8">Kinesin motor domain-containing protein</fullName>
    </recommendedName>
</protein>
<keyword evidence="2 5" id="KW-0067">ATP-binding</keyword>
<dbReference type="SUPFAM" id="SSF52540">
    <property type="entry name" value="P-loop containing nucleoside triphosphate hydrolases"/>
    <property type="match status" value="1"/>
</dbReference>
<dbReference type="EMBL" id="JAGTXO010000011">
    <property type="protein sequence ID" value="KAG8465042.1"/>
    <property type="molecule type" value="Genomic_DNA"/>
</dbReference>
<keyword evidence="3 6" id="KW-0175">Coiled coil</keyword>
<dbReference type="Gene3D" id="3.40.850.10">
    <property type="entry name" value="Kinesin motor domain"/>
    <property type="match status" value="1"/>
</dbReference>
<evidence type="ECO:0000256" key="6">
    <source>
        <dbReference type="SAM" id="Coils"/>
    </source>
</evidence>
<dbReference type="PANTHER" id="PTHR47968:SF75">
    <property type="entry name" value="CENTROMERE-ASSOCIATED PROTEIN E"/>
    <property type="match status" value="1"/>
</dbReference>
<evidence type="ECO:0000313" key="9">
    <source>
        <dbReference type="EMBL" id="KAG8465042.1"/>
    </source>
</evidence>
<dbReference type="PRINTS" id="PR00380">
    <property type="entry name" value="KINESINHEAVY"/>
</dbReference>
<evidence type="ECO:0000256" key="1">
    <source>
        <dbReference type="ARBA" id="ARBA00022741"/>
    </source>
</evidence>
<feature type="coiled-coil region" evidence="6">
    <location>
        <begin position="497"/>
        <end position="587"/>
    </location>
</feature>
<dbReference type="GO" id="GO:0007018">
    <property type="term" value="P:microtubule-based movement"/>
    <property type="evidence" value="ECO:0007669"/>
    <property type="project" value="InterPro"/>
</dbReference>
<keyword evidence="4 5" id="KW-0505">Motor protein</keyword>
<feature type="region of interest" description="Disordered" evidence="7">
    <location>
        <begin position="343"/>
        <end position="369"/>
    </location>
</feature>
<evidence type="ECO:0000256" key="3">
    <source>
        <dbReference type="ARBA" id="ARBA00023054"/>
    </source>
</evidence>
<comment type="similarity">
    <text evidence="5">Belongs to the TRAFAC class myosin-kinesin ATPase superfamily. Kinesin family.</text>
</comment>
<keyword evidence="1 5" id="KW-0547">Nucleotide-binding</keyword>
<dbReference type="PROSITE" id="PS50067">
    <property type="entry name" value="KINESIN_MOTOR_2"/>
    <property type="match status" value="1"/>
</dbReference>
<dbReference type="GO" id="GO:0005524">
    <property type="term" value="F:ATP binding"/>
    <property type="evidence" value="ECO:0007669"/>
    <property type="project" value="UniProtKB-UniRule"/>
</dbReference>
<sequence>MAAVSLAPARVRIFARVRPDDGGSDGEPLRFGERSITHAGREYAFDRVFAPGDDTAAVYRAACEPLVARAADGFAGAMFAYGQTGSGKTHTIFGDDHAPGLARLAAQALFDLVRQRPQCEFAFKMALMEIVDEKAVDLLNARAPVLFRTAIVPAEQPAIAQPHAHAPAAPARQLTYHGLSERAVTSERDVVASLEEGLAARTVGANYKHARSSRSHVVLRLTAEAAHRLARGAAGVAHPIADDGRTAELGALPPVDASLGPLVTVGSFTLVDLAGSESASANALGGAAAAQGAGINRSLLFLRQAVRALGATAGANAGVGAGAGANAGVSGADAGDVAAGGTGSGAGGAGSAGGDGGGRGAGGTAHASAGPSLRNSLLTRLLEPALSGAASLAMICTLPARVGGVATGTGGSSSGSGTGAARGAPIAAAADACARASPPAGADARQVLDALEFSLAVSAVRPTARAARSMGGGGELRRLHALLLEMGAERDAAAGGVESLSAQLAEYEGLIAEQRARTVTAESLAAAEAAQASAQRAAASAASERERALRENAELLAAALVAEEAERKAAEERLAAAAAELSGTEARVAELAAALDAAATERTRLVGALGHVEARLAGAAAAVDERSAELERMRRGLAEREVELAQRGEQLGAREAQLNDLAAARARLEAALAASAADADAARAESEALSARAARADAALADQARSLALRDGEVGQLRAASAALADAVAEAERRAADARAGADAAAAASAAAHTNVSRLSDRLRANEQLLLLKHRLRAARVALRRGDANGTPTRAPTRAAPRGPDGAARDASACAVSVGQGSEASADGHAPASRAGAGEGEGAGEGGEGGARRAVRPQLPPADPRFAVVTRAYLDAPYLGYQVEWYRALGFGRFVIINTERPSDVGTVAQRWDPAFVVVIRSGARERQGLNGLYQRHARAITGTTAEWVLVVDSDEFLLCDAPSIAEHVARVERRVGRLDVFAFMWLAANNLAPTCAGWPAEGSALAGGACGAGANATRGSAGVADASFLGMLQRVRALPGHNLKSMVRARLLKHMHGPHCLALTGPTAIVTTYYHGEARVGPPVCLGRHVARPFVDSLLIHLNTRSLASMLIKASATHLGGLELKLPDAFSRAVTDPLGDASSNRTVTVEQAYAAARARASSARSARLADGCAHDTSIAGGGLSADPIRTGRDACATPADGRRAGLAPPVGAGADAVYDAEVLRRLVGVVGEKANMLTSVQAYQLDPLRQTVRRACSAALEPPTPTPTRVPAASATVRTADGAKPGAASCGEGYIRATLLRLARAGSTPIAAPVLPCDPKLELTVVTARLASLGVRYEAWQAFAWLAGRAYERARHAMWRGTHVWTHSRLKRRGAKRLGNCSR</sequence>
<proteinExistence type="inferred from homology"/>
<dbReference type="InterPro" id="IPR027417">
    <property type="entry name" value="P-loop_NTPase"/>
</dbReference>
<dbReference type="SMART" id="SM00129">
    <property type="entry name" value="KISc"/>
    <property type="match status" value="1"/>
</dbReference>
<feature type="region of interest" description="Disordered" evidence="7">
    <location>
        <begin position="783"/>
        <end position="859"/>
    </location>
</feature>
<dbReference type="Pfam" id="PF00225">
    <property type="entry name" value="Kinesin"/>
    <property type="match status" value="1"/>
</dbReference>
<feature type="compositionally biased region" description="Low complexity" evidence="7">
    <location>
        <begin position="790"/>
        <end position="811"/>
    </location>
</feature>
<keyword evidence="10" id="KW-1185">Reference proteome</keyword>
<dbReference type="PROSITE" id="PS00411">
    <property type="entry name" value="KINESIN_MOTOR_1"/>
    <property type="match status" value="1"/>
</dbReference>
<feature type="compositionally biased region" description="Gly residues" evidence="7">
    <location>
        <begin position="343"/>
        <end position="363"/>
    </location>
</feature>
<evidence type="ECO:0000256" key="4">
    <source>
        <dbReference type="ARBA" id="ARBA00023175"/>
    </source>
</evidence>
<dbReference type="Pfam" id="PF13704">
    <property type="entry name" value="Glyco_tranf_2_4"/>
    <property type="match status" value="1"/>
</dbReference>
<reference evidence="9" key="1">
    <citation type="submission" date="2021-05" db="EMBL/GenBank/DDBJ databases">
        <title>The genome of the haptophyte Pavlova lutheri (Diacronema luteri, Pavlovales) - a model for lipid biosynthesis in eukaryotic algae.</title>
        <authorList>
            <person name="Hulatt C.J."/>
            <person name="Posewitz M.C."/>
        </authorList>
    </citation>
    <scope>NUCLEOTIDE SEQUENCE</scope>
    <source>
        <strain evidence="9">NIVA-4/92</strain>
    </source>
</reference>
<accession>A0A8J5XIU1</accession>